<protein>
    <recommendedName>
        <fullName evidence="2">3-deoxy-manno-octulosonate cytidylyltransferase</fullName>
    </recommendedName>
</protein>
<dbReference type="PANTHER" id="PTHR42866">
    <property type="entry name" value="3-DEOXY-MANNO-OCTULOSONATE CYTIDYLYLTRANSFERASE"/>
    <property type="match status" value="1"/>
</dbReference>
<dbReference type="SUPFAM" id="SSF53448">
    <property type="entry name" value="Nucleotide-diphospho-sugar transferases"/>
    <property type="match status" value="1"/>
</dbReference>
<gene>
    <name evidence="1" type="ORF">METZ01_LOCUS303829</name>
</gene>
<dbReference type="EMBL" id="UINC01095136">
    <property type="protein sequence ID" value="SVC50975.1"/>
    <property type="molecule type" value="Genomic_DNA"/>
</dbReference>
<evidence type="ECO:0000313" key="1">
    <source>
        <dbReference type="EMBL" id="SVC50975.1"/>
    </source>
</evidence>
<dbReference type="GO" id="GO:0005829">
    <property type="term" value="C:cytosol"/>
    <property type="evidence" value="ECO:0007669"/>
    <property type="project" value="TreeGrafter"/>
</dbReference>
<name>A0A382MS62_9ZZZZ</name>
<dbReference type="PANTHER" id="PTHR42866:SF1">
    <property type="entry name" value="SPORE COAT POLYSACCHARIDE BIOSYNTHESIS PROTEIN SPSF"/>
    <property type="match status" value="1"/>
</dbReference>
<evidence type="ECO:0008006" key="2">
    <source>
        <dbReference type="Google" id="ProtNLM"/>
    </source>
</evidence>
<dbReference type="AlphaFoldDB" id="A0A382MS62"/>
<dbReference type="InterPro" id="IPR003329">
    <property type="entry name" value="Cytidylyl_trans"/>
</dbReference>
<dbReference type="Pfam" id="PF02348">
    <property type="entry name" value="CTP_transf_3"/>
    <property type="match status" value="1"/>
</dbReference>
<reference evidence="1" key="1">
    <citation type="submission" date="2018-05" db="EMBL/GenBank/DDBJ databases">
        <authorList>
            <person name="Lanie J.A."/>
            <person name="Ng W.-L."/>
            <person name="Kazmierczak K.M."/>
            <person name="Andrzejewski T.M."/>
            <person name="Davidsen T.M."/>
            <person name="Wayne K.J."/>
            <person name="Tettelin H."/>
            <person name="Glass J.I."/>
            <person name="Rusch D."/>
            <person name="Podicherti R."/>
            <person name="Tsui H.-C.T."/>
            <person name="Winkler M.E."/>
        </authorList>
    </citation>
    <scope>NUCLEOTIDE SEQUENCE</scope>
</reference>
<sequence>MKTAFLITARLKSTRLPKKILLEVAGKPLIVHMLDRIKNAMSIDKIIICTSTNPQDDPLEEIAGQEQVSCFRGSEEDVLVRLLEAAQSHGLKYFANITADCPMMDPLLIDRAVLEYQKTNVDLLKYDDSNADLPFNCYLVKVSALEKVCQQKKETDTEAW</sequence>
<accession>A0A382MS62</accession>
<proteinExistence type="predicted"/>
<organism evidence="1">
    <name type="scientific">marine metagenome</name>
    <dbReference type="NCBI Taxonomy" id="408172"/>
    <lineage>
        <taxon>unclassified sequences</taxon>
        <taxon>metagenomes</taxon>
        <taxon>ecological metagenomes</taxon>
    </lineage>
</organism>
<dbReference type="Gene3D" id="3.90.550.10">
    <property type="entry name" value="Spore Coat Polysaccharide Biosynthesis Protein SpsA, Chain A"/>
    <property type="match status" value="1"/>
</dbReference>
<dbReference type="InterPro" id="IPR029044">
    <property type="entry name" value="Nucleotide-diphossugar_trans"/>
</dbReference>
<feature type="non-terminal residue" evidence="1">
    <location>
        <position position="160"/>
    </location>
</feature>